<feature type="compositionally biased region" description="Low complexity" evidence="1">
    <location>
        <begin position="16"/>
        <end position="25"/>
    </location>
</feature>
<name>A0A0P7B3S0_9HYPO</name>
<accession>A0A0P7B3S0</accession>
<dbReference type="Proteomes" id="UP000050424">
    <property type="component" value="Unassembled WGS sequence"/>
</dbReference>
<evidence type="ECO:0000313" key="3">
    <source>
        <dbReference type="Proteomes" id="UP000050424"/>
    </source>
</evidence>
<feature type="region of interest" description="Disordered" evidence="1">
    <location>
        <begin position="1"/>
        <end position="25"/>
    </location>
</feature>
<protein>
    <submittedName>
        <fullName evidence="2">Uncharacterized protein</fullName>
    </submittedName>
</protein>
<comment type="caution">
    <text evidence="2">The sequence shown here is derived from an EMBL/GenBank/DDBJ whole genome shotgun (WGS) entry which is preliminary data.</text>
</comment>
<feature type="region of interest" description="Disordered" evidence="1">
    <location>
        <begin position="137"/>
        <end position="163"/>
    </location>
</feature>
<dbReference type="OrthoDB" id="76567at2759"/>
<evidence type="ECO:0000256" key="1">
    <source>
        <dbReference type="SAM" id="MobiDB-lite"/>
    </source>
</evidence>
<dbReference type="EMBL" id="LKCW01000263">
    <property type="protein sequence ID" value="KPM35262.1"/>
    <property type="molecule type" value="Genomic_DNA"/>
</dbReference>
<reference evidence="2 3" key="1">
    <citation type="submission" date="2015-09" db="EMBL/GenBank/DDBJ databases">
        <title>Draft genome of a European isolate of the apple canker pathogen Neonectria ditissima.</title>
        <authorList>
            <person name="Gomez-Cortecero A."/>
            <person name="Harrison R.J."/>
            <person name="Armitage A.D."/>
        </authorList>
    </citation>
    <scope>NUCLEOTIDE SEQUENCE [LARGE SCALE GENOMIC DNA]</scope>
    <source>
        <strain evidence="2 3">R09/05</strain>
    </source>
</reference>
<proteinExistence type="predicted"/>
<organism evidence="2 3">
    <name type="scientific">Neonectria ditissima</name>
    <dbReference type="NCBI Taxonomy" id="78410"/>
    <lineage>
        <taxon>Eukaryota</taxon>
        <taxon>Fungi</taxon>
        <taxon>Dikarya</taxon>
        <taxon>Ascomycota</taxon>
        <taxon>Pezizomycotina</taxon>
        <taxon>Sordariomycetes</taxon>
        <taxon>Hypocreomycetidae</taxon>
        <taxon>Hypocreales</taxon>
        <taxon>Nectriaceae</taxon>
        <taxon>Neonectria</taxon>
    </lineage>
</organism>
<keyword evidence="3" id="KW-1185">Reference proteome</keyword>
<evidence type="ECO:0000313" key="2">
    <source>
        <dbReference type="EMBL" id="KPM35262.1"/>
    </source>
</evidence>
<sequence>MDPHSTASDESRRPPTATSLASSSAQTTEAVIIRMEEEEVPMVRFSNLNQLFQDVDATLGDALFVEDVSVEDFHDIDEERTRRLRKFRLRRFVADRNLLIIAIQRSPHVQLHIPLFQKIYNNICAMGLEESWMGSGAATCRPRNRPDADAGEADSTGAPWPQRRGPGYWPTLVILSGVSFSQSHLRGEMRWWFGASNHQVKIVILVKARINQGEVILEKYREHPAHGRPGAINTRASEVLEPQLDQSIVISQTAGNPATHHATGALVLEFDQLFLRAPGPEEHDVVLDIQYLQHYADMLWRCGV</sequence>
<feature type="compositionally biased region" description="Basic and acidic residues" evidence="1">
    <location>
        <begin position="1"/>
        <end position="13"/>
    </location>
</feature>
<gene>
    <name evidence="2" type="ORF">AK830_g11306</name>
</gene>
<dbReference type="AlphaFoldDB" id="A0A0P7B3S0"/>